<organism evidence="7 8">
    <name type="scientific">Rhynocoris fuscipes</name>
    <dbReference type="NCBI Taxonomy" id="488301"/>
    <lineage>
        <taxon>Eukaryota</taxon>
        <taxon>Metazoa</taxon>
        <taxon>Ecdysozoa</taxon>
        <taxon>Arthropoda</taxon>
        <taxon>Hexapoda</taxon>
        <taxon>Insecta</taxon>
        <taxon>Pterygota</taxon>
        <taxon>Neoptera</taxon>
        <taxon>Paraneoptera</taxon>
        <taxon>Hemiptera</taxon>
        <taxon>Heteroptera</taxon>
        <taxon>Panheteroptera</taxon>
        <taxon>Cimicomorpha</taxon>
        <taxon>Reduviidae</taxon>
        <taxon>Harpactorinae</taxon>
        <taxon>Harpactorini</taxon>
        <taxon>Rhynocoris</taxon>
    </lineage>
</organism>
<feature type="transmembrane region" description="Helical" evidence="6">
    <location>
        <begin position="56"/>
        <end position="78"/>
    </location>
</feature>
<dbReference type="AlphaFoldDB" id="A0AAW1CQQ2"/>
<dbReference type="PANTHER" id="PTHR19282">
    <property type="entry name" value="TETRASPANIN"/>
    <property type="match status" value="1"/>
</dbReference>
<dbReference type="Proteomes" id="UP001461498">
    <property type="component" value="Unassembled WGS sequence"/>
</dbReference>
<dbReference type="PANTHER" id="PTHR19282:SF551">
    <property type="entry name" value="RE08073P-RELATED"/>
    <property type="match status" value="1"/>
</dbReference>
<sequence>MGMGACYSAMKYLVFFINLIFWVSGIGIVVLSVWMLTDPYLNVSMAQDRSSYTIGVYLLIAVGILLFVVGFLGCCGIVRESQPLLVLFFCCLLLILVAEISAAVWVYSNKTALESVVKESVKSIVHQEYGKDVASTKEFDVIQTELRCCGASDPMDWLSSWNFNEDARIELSISSPTKNYKLPASCCSSDYNKFECDGARISEPAAPYSHVIYNEGCSNKLLDVLSDYMTWFISIGALLMIVQLMGLIFSLVLCCSIQQRSRYKA</sequence>
<dbReference type="InterPro" id="IPR018499">
    <property type="entry name" value="Tetraspanin/Peripherin"/>
</dbReference>
<dbReference type="EMBL" id="JAPXFL010000012">
    <property type="protein sequence ID" value="KAK9498570.1"/>
    <property type="molecule type" value="Genomic_DNA"/>
</dbReference>
<evidence type="ECO:0000256" key="1">
    <source>
        <dbReference type="ARBA" id="ARBA00004141"/>
    </source>
</evidence>
<keyword evidence="4 6" id="KW-1133">Transmembrane helix</keyword>
<comment type="subcellular location">
    <subcellularLocation>
        <location evidence="1 6">Membrane</location>
        <topology evidence="1 6">Multi-pass membrane protein</topology>
    </subcellularLocation>
</comment>
<evidence type="ECO:0000313" key="7">
    <source>
        <dbReference type="EMBL" id="KAK9498570.1"/>
    </source>
</evidence>
<dbReference type="InterPro" id="IPR008952">
    <property type="entry name" value="Tetraspanin_EC2_sf"/>
</dbReference>
<evidence type="ECO:0000313" key="8">
    <source>
        <dbReference type="Proteomes" id="UP001461498"/>
    </source>
</evidence>
<keyword evidence="3 6" id="KW-0812">Transmembrane</keyword>
<feature type="transmembrane region" description="Helical" evidence="6">
    <location>
        <begin position="228"/>
        <end position="254"/>
    </location>
</feature>
<name>A0AAW1CQQ2_9HEMI</name>
<dbReference type="GO" id="GO:0005886">
    <property type="term" value="C:plasma membrane"/>
    <property type="evidence" value="ECO:0007669"/>
    <property type="project" value="TreeGrafter"/>
</dbReference>
<accession>A0AAW1CQQ2</accession>
<gene>
    <name evidence="7" type="ORF">O3M35_003171</name>
</gene>
<evidence type="ECO:0000256" key="2">
    <source>
        <dbReference type="ARBA" id="ARBA00006840"/>
    </source>
</evidence>
<evidence type="ECO:0000256" key="3">
    <source>
        <dbReference type="ARBA" id="ARBA00022692"/>
    </source>
</evidence>
<proteinExistence type="inferred from homology"/>
<feature type="transmembrane region" description="Helical" evidence="6">
    <location>
        <begin position="85"/>
        <end position="107"/>
    </location>
</feature>
<reference evidence="7 8" key="1">
    <citation type="submission" date="2022-12" db="EMBL/GenBank/DDBJ databases">
        <title>Chromosome-level genome assembly of true bugs.</title>
        <authorList>
            <person name="Ma L."/>
            <person name="Li H."/>
        </authorList>
    </citation>
    <scope>NUCLEOTIDE SEQUENCE [LARGE SCALE GENOMIC DNA]</scope>
    <source>
        <strain evidence="7">Lab_2022b</strain>
    </source>
</reference>
<comment type="caution">
    <text evidence="7">The sequence shown here is derived from an EMBL/GenBank/DDBJ whole genome shotgun (WGS) entry which is preliminary data.</text>
</comment>
<dbReference type="SUPFAM" id="SSF48652">
    <property type="entry name" value="Tetraspanin"/>
    <property type="match status" value="1"/>
</dbReference>
<comment type="similarity">
    <text evidence="2 6">Belongs to the tetraspanin (TM4SF) family.</text>
</comment>
<evidence type="ECO:0000256" key="4">
    <source>
        <dbReference type="ARBA" id="ARBA00022989"/>
    </source>
</evidence>
<keyword evidence="5 6" id="KW-0472">Membrane</keyword>
<evidence type="ECO:0000256" key="5">
    <source>
        <dbReference type="ARBA" id="ARBA00023136"/>
    </source>
</evidence>
<dbReference type="PIRSF" id="PIRSF002419">
    <property type="entry name" value="Tetraspanin"/>
    <property type="match status" value="1"/>
</dbReference>
<keyword evidence="8" id="KW-1185">Reference proteome</keyword>
<feature type="transmembrane region" description="Helical" evidence="6">
    <location>
        <begin position="12"/>
        <end position="36"/>
    </location>
</feature>
<protein>
    <recommendedName>
        <fullName evidence="6">Tetraspanin</fullName>
    </recommendedName>
</protein>
<dbReference type="Gene3D" id="1.10.1450.10">
    <property type="entry name" value="Tetraspanin"/>
    <property type="match status" value="1"/>
</dbReference>
<evidence type="ECO:0000256" key="6">
    <source>
        <dbReference type="RuleBase" id="RU361218"/>
    </source>
</evidence>
<dbReference type="InterPro" id="IPR000301">
    <property type="entry name" value="Tetraspanin_animals"/>
</dbReference>
<dbReference type="PRINTS" id="PR00259">
    <property type="entry name" value="TMFOUR"/>
</dbReference>
<dbReference type="Pfam" id="PF00335">
    <property type="entry name" value="Tetraspanin"/>
    <property type="match status" value="1"/>
</dbReference>